<dbReference type="InParanoid" id="B4D0S0"/>
<sequence precursor="true">MRFRFASIGGFYSTSPSTLLLCASAASAFKNFFGCGSAALGPCVLKSFSAYAASGAPVSRPGKRRFGIHWASEHSAT</sequence>
<evidence type="ECO:0000256" key="1">
    <source>
        <dbReference type="SAM" id="SignalP"/>
    </source>
</evidence>
<dbReference type="Proteomes" id="UP000005824">
    <property type="component" value="Unassembled WGS sequence"/>
</dbReference>
<reference evidence="2 3" key="1">
    <citation type="journal article" date="2011" name="J. Bacteriol.">
        <title>Genome sequence of Chthoniobacter flavus Ellin428, an aerobic heterotrophic soil bacterium.</title>
        <authorList>
            <person name="Kant R."/>
            <person name="van Passel M.W."/>
            <person name="Palva A."/>
            <person name="Lucas S."/>
            <person name="Lapidus A."/>
            <person name="Glavina Del Rio T."/>
            <person name="Dalin E."/>
            <person name="Tice H."/>
            <person name="Bruce D."/>
            <person name="Goodwin L."/>
            <person name="Pitluck S."/>
            <person name="Larimer F.W."/>
            <person name="Land M.L."/>
            <person name="Hauser L."/>
            <person name="Sangwan P."/>
            <person name="de Vos W.M."/>
            <person name="Janssen P.H."/>
            <person name="Smidt H."/>
        </authorList>
    </citation>
    <scope>NUCLEOTIDE SEQUENCE [LARGE SCALE GENOMIC DNA]</scope>
    <source>
        <strain evidence="2 3">Ellin428</strain>
    </source>
</reference>
<evidence type="ECO:0008006" key="4">
    <source>
        <dbReference type="Google" id="ProtNLM"/>
    </source>
</evidence>
<evidence type="ECO:0000313" key="3">
    <source>
        <dbReference type="Proteomes" id="UP000005824"/>
    </source>
</evidence>
<feature type="chain" id="PRO_5002800312" description="Secreted protein" evidence="1">
    <location>
        <begin position="29"/>
        <end position="77"/>
    </location>
</feature>
<proteinExistence type="predicted"/>
<dbReference type="EMBL" id="ABVL01000006">
    <property type="protein sequence ID" value="EDY19932.1"/>
    <property type="molecule type" value="Genomic_DNA"/>
</dbReference>
<protein>
    <recommendedName>
        <fullName evidence="4">Secreted protein</fullName>
    </recommendedName>
</protein>
<keyword evidence="3" id="KW-1185">Reference proteome</keyword>
<dbReference type="AlphaFoldDB" id="B4D0S0"/>
<keyword evidence="1" id="KW-0732">Signal</keyword>
<name>B4D0S0_9BACT</name>
<accession>B4D0S0</accession>
<feature type="signal peptide" evidence="1">
    <location>
        <begin position="1"/>
        <end position="28"/>
    </location>
</feature>
<gene>
    <name evidence="2" type="ORF">CfE428DRAFT_2521</name>
</gene>
<comment type="caution">
    <text evidence="2">The sequence shown here is derived from an EMBL/GenBank/DDBJ whole genome shotgun (WGS) entry which is preliminary data.</text>
</comment>
<evidence type="ECO:0000313" key="2">
    <source>
        <dbReference type="EMBL" id="EDY19932.1"/>
    </source>
</evidence>
<organism evidence="2 3">
    <name type="scientific">Chthoniobacter flavus Ellin428</name>
    <dbReference type="NCBI Taxonomy" id="497964"/>
    <lineage>
        <taxon>Bacteria</taxon>
        <taxon>Pseudomonadati</taxon>
        <taxon>Verrucomicrobiota</taxon>
        <taxon>Spartobacteria</taxon>
        <taxon>Chthoniobacterales</taxon>
        <taxon>Chthoniobacteraceae</taxon>
        <taxon>Chthoniobacter</taxon>
    </lineage>
</organism>